<dbReference type="GO" id="GO:0000122">
    <property type="term" value="P:negative regulation of transcription by RNA polymerase II"/>
    <property type="evidence" value="ECO:0007669"/>
    <property type="project" value="TreeGrafter"/>
</dbReference>
<dbReference type="PANTHER" id="PTHR11085:SF15">
    <property type="entry name" value="NAD-DEPENDENT HISTONE DEACETYLASE HST4"/>
    <property type="match status" value="1"/>
</dbReference>
<protein>
    <recommendedName>
        <fullName evidence="9">Deacetylase sirtuin-type domain-containing protein</fullName>
    </recommendedName>
</protein>
<evidence type="ECO:0000256" key="1">
    <source>
        <dbReference type="ARBA" id="ARBA00004173"/>
    </source>
</evidence>
<feature type="region of interest" description="Disordered" evidence="8">
    <location>
        <begin position="232"/>
        <end position="256"/>
    </location>
</feature>
<proteinExistence type="inferred from homology"/>
<feature type="region of interest" description="Disordered" evidence="8">
    <location>
        <begin position="1"/>
        <end position="53"/>
    </location>
</feature>
<feature type="compositionally biased region" description="Polar residues" evidence="8">
    <location>
        <begin position="761"/>
        <end position="772"/>
    </location>
</feature>
<dbReference type="AlphaFoldDB" id="A0A8H3TNJ0"/>
<name>A0A8H3TNJ0_9TREE</name>
<reference evidence="10" key="1">
    <citation type="submission" date="2020-07" db="EMBL/GenBank/DDBJ databases">
        <title>Draft Genome Sequence of a Deep-Sea Yeast, Naganishia (Cryptococcus) liquefaciens strain N6.</title>
        <authorList>
            <person name="Han Y.W."/>
            <person name="Kajitani R."/>
            <person name="Morimoto H."/>
            <person name="Parhat M."/>
            <person name="Tsubouchi H."/>
            <person name="Bakenova O."/>
            <person name="Ogata M."/>
            <person name="Argunhan B."/>
            <person name="Aoki R."/>
            <person name="Kajiwara S."/>
            <person name="Itoh T."/>
            <person name="Iwasaki H."/>
        </authorList>
    </citation>
    <scope>NUCLEOTIDE SEQUENCE</scope>
    <source>
        <strain evidence="10">N6</strain>
    </source>
</reference>
<organism evidence="10 11">
    <name type="scientific">Naganishia liquefaciens</name>
    <dbReference type="NCBI Taxonomy" id="104408"/>
    <lineage>
        <taxon>Eukaryota</taxon>
        <taxon>Fungi</taxon>
        <taxon>Dikarya</taxon>
        <taxon>Basidiomycota</taxon>
        <taxon>Agaricomycotina</taxon>
        <taxon>Tremellomycetes</taxon>
        <taxon>Filobasidiales</taxon>
        <taxon>Filobasidiaceae</taxon>
        <taxon>Naganishia</taxon>
    </lineage>
</organism>
<feature type="compositionally biased region" description="Polar residues" evidence="8">
    <location>
        <begin position="341"/>
        <end position="355"/>
    </location>
</feature>
<dbReference type="GO" id="GO:0006282">
    <property type="term" value="P:regulation of DNA repair"/>
    <property type="evidence" value="ECO:0007669"/>
    <property type="project" value="TreeGrafter"/>
</dbReference>
<dbReference type="InterPro" id="IPR050134">
    <property type="entry name" value="NAD-dep_sirtuin_deacylases"/>
</dbReference>
<evidence type="ECO:0000259" key="9">
    <source>
        <dbReference type="PROSITE" id="PS50305"/>
    </source>
</evidence>
<dbReference type="GO" id="GO:0005634">
    <property type="term" value="C:nucleus"/>
    <property type="evidence" value="ECO:0007669"/>
    <property type="project" value="TreeGrafter"/>
</dbReference>
<keyword evidence="11" id="KW-1185">Reference proteome</keyword>
<dbReference type="SUPFAM" id="SSF52467">
    <property type="entry name" value="DHS-like NAD/FAD-binding domain"/>
    <property type="match status" value="2"/>
</dbReference>
<evidence type="ECO:0000256" key="7">
    <source>
        <dbReference type="PROSITE-ProRule" id="PRU00236"/>
    </source>
</evidence>
<dbReference type="PROSITE" id="PS50305">
    <property type="entry name" value="SIRTUIN"/>
    <property type="match status" value="1"/>
</dbReference>
<comment type="subcellular location">
    <subcellularLocation>
        <location evidence="1">Mitochondrion</location>
    </subcellularLocation>
</comment>
<accession>A0A8H3TNJ0</accession>
<feature type="region of interest" description="Disordered" evidence="8">
    <location>
        <begin position="324"/>
        <end position="394"/>
    </location>
</feature>
<feature type="region of interest" description="Disordered" evidence="8">
    <location>
        <begin position="638"/>
        <end position="834"/>
    </location>
</feature>
<dbReference type="Pfam" id="PF02146">
    <property type="entry name" value="SIR2"/>
    <property type="match status" value="1"/>
</dbReference>
<feature type="region of interest" description="Disordered" evidence="8">
    <location>
        <begin position="522"/>
        <end position="568"/>
    </location>
</feature>
<dbReference type="InterPro" id="IPR029035">
    <property type="entry name" value="DHS-like_NAD/FAD-binding_dom"/>
</dbReference>
<keyword evidence="6" id="KW-0496">Mitochondrion</keyword>
<dbReference type="Gene3D" id="3.40.50.1220">
    <property type="entry name" value="TPP-binding domain"/>
    <property type="match status" value="2"/>
</dbReference>
<dbReference type="InterPro" id="IPR003000">
    <property type="entry name" value="Sirtuin"/>
</dbReference>
<evidence type="ECO:0000256" key="3">
    <source>
        <dbReference type="ARBA" id="ARBA00022679"/>
    </source>
</evidence>
<dbReference type="GO" id="GO:0005739">
    <property type="term" value="C:mitochondrion"/>
    <property type="evidence" value="ECO:0007669"/>
    <property type="project" value="UniProtKB-SubCell"/>
</dbReference>
<evidence type="ECO:0000256" key="2">
    <source>
        <dbReference type="ARBA" id="ARBA00006924"/>
    </source>
</evidence>
<dbReference type="PANTHER" id="PTHR11085">
    <property type="entry name" value="NAD-DEPENDENT PROTEIN DEACYLASE SIRTUIN-5, MITOCHONDRIAL-RELATED"/>
    <property type="match status" value="1"/>
</dbReference>
<evidence type="ECO:0000313" key="11">
    <source>
        <dbReference type="Proteomes" id="UP000620104"/>
    </source>
</evidence>
<comment type="caution">
    <text evidence="7">Lacks conserved residue(s) required for the propagation of feature annotation.</text>
</comment>
<feature type="domain" description="Deacetylase sirtuin-type" evidence="9">
    <location>
        <begin position="72"/>
        <end position="601"/>
    </location>
</feature>
<dbReference type="OrthoDB" id="2919105at2759"/>
<comment type="caution">
    <text evidence="10">The sequence shown here is derived from an EMBL/GenBank/DDBJ whole genome shotgun (WGS) entry which is preliminary data.</text>
</comment>
<evidence type="ECO:0000256" key="5">
    <source>
        <dbReference type="ARBA" id="ARBA00023027"/>
    </source>
</evidence>
<dbReference type="GO" id="GO:1990414">
    <property type="term" value="P:replication-born double-strand break repair via sister chromatid exchange"/>
    <property type="evidence" value="ECO:0007669"/>
    <property type="project" value="TreeGrafter"/>
</dbReference>
<dbReference type="GO" id="GO:0031934">
    <property type="term" value="C:mating-type region heterochromatin"/>
    <property type="evidence" value="ECO:0007669"/>
    <property type="project" value="TreeGrafter"/>
</dbReference>
<dbReference type="GO" id="GO:0017136">
    <property type="term" value="F:histone deacetylase activity, NAD-dependent"/>
    <property type="evidence" value="ECO:0007669"/>
    <property type="project" value="TreeGrafter"/>
</dbReference>
<keyword evidence="5" id="KW-0520">NAD</keyword>
<comment type="similarity">
    <text evidence="2">Belongs to the sirtuin family. Class I subfamily.</text>
</comment>
<dbReference type="GO" id="GO:0070403">
    <property type="term" value="F:NAD+ binding"/>
    <property type="evidence" value="ECO:0007669"/>
    <property type="project" value="InterPro"/>
</dbReference>
<dbReference type="GO" id="GO:0031508">
    <property type="term" value="P:pericentric heterochromatin formation"/>
    <property type="evidence" value="ECO:0007669"/>
    <property type="project" value="TreeGrafter"/>
</dbReference>
<dbReference type="InterPro" id="IPR026590">
    <property type="entry name" value="Ssirtuin_cat_dom"/>
</dbReference>
<feature type="compositionally biased region" description="Low complexity" evidence="8">
    <location>
        <begin position="788"/>
        <end position="800"/>
    </location>
</feature>
<evidence type="ECO:0000313" key="10">
    <source>
        <dbReference type="EMBL" id="GHJ84322.1"/>
    </source>
</evidence>
<keyword evidence="3" id="KW-0808">Transferase</keyword>
<feature type="compositionally biased region" description="Polar residues" evidence="8">
    <location>
        <begin position="691"/>
        <end position="712"/>
    </location>
</feature>
<evidence type="ECO:0000256" key="4">
    <source>
        <dbReference type="ARBA" id="ARBA00022946"/>
    </source>
</evidence>
<sequence>MTTTLPLQLARRPKDPPIATPEARQSANSTTTTTSKSKKSRAPAASTSKRKLTKAAVEVVAPPAYEQFGNLPANPSYHLARTAHAIRTARNIIVISGAGVSTPAIPDFRSSRGLFRTLADDAERKGMYDAELEDRVTERSAVAPTGTQSGMKSGKELFDVKCLTSPDLLPHHHALLNHLSRLTHRTPPTPFHHYLKTLDSQGRLLRCYTQNIDGLEGKAGLDLRIPVEGDFPRRKRGGMSRETSRKDGVLSKGPVASAAPMDTTMQAISLPISRLLNDVDEYPGFFGRRTGVSRDLAEDGFDIDQVYAAESDPFCQLKPTAFVGPQPASVPRHDRGESVARSFTGTTDTSATSVSGKIETEQERHDTQQAQTSSRTSTEIPLIQSQPDPEPEPKLPRCVPLHGTLTSLECTRCSYSEPLYSAIPLPGEMLPCPSCEDEQDERIESSQRPRSIGFLRASVLLYGEEHRHGDSIGAVVERDLIGRLKDERMDLLIVAGTTLQIPGVKRMIKEFAKALRTQAVIKKKAPRKSNATRGAEDKDAPADSDEMEDFPIRTILLNRDPPGKGKGGEWANTFDVWVQGDLQEFVSDWVVDGPSPEEMKPSPPPQAKILSVVPQNTQRVVEVTKVEGTKIKLSLEKTVPVAHQSAPNKRKQPPSPDKSVKAKATSRAKNQKVSSIISFPSRKPGFKSTPRKTQLSKPQADQLSTESISDSSDVCVLIPYPPVGTSSVIASPPSRKPGKVQAKTSVAQKKSAQAAVSSAQPRPSMQRANPTARSARLRTAPTRRSIRQSQAVQSVTTQSTLPPVTPRKRTFNSTCSSPLTSVPSSDDEAEECSSQGMIDFALDVTA</sequence>
<feature type="compositionally biased region" description="Low complexity" evidence="8">
    <location>
        <begin position="368"/>
        <end position="378"/>
    </location>
</feature>
<feature type="compositionally biased region" description="Polar residues" evidence="8">
    <location>
        <begin position="811"/>
        <end position="824"/>
    </location>
</feature>
<keyword evidence="4" id="KW-0809">Transit peptide</keyword>
<feature type="compositionally biased region" description="Low complexity" evidence="8">
    <location>
        <begin position="23"/>
        <end position="35"/>
    </location>
</feature>
<feature type="compositionally biased region" description="Basic and acidic residues" evidence="8">
    <location>
        <begin position="358"/>
        <end position="367"/>
    </location>
</feature>
<evidence type="ECO:0000256" key="6">
    <source>
        <dbReference type="ARBA" id="ARBA00023128"/>
    </source>
</evidence>
<dbReference type="Proteomes" id="UP000620104">
    <property type="component" value="Unassembled WGS sequence"/>
</dbReference>
<feature type="compositionally biased region" description="Low complexity" evidence="8">
    <location>
        <begin position="741"/>
        <end position="760"/>
    </location>
</feature>
<dbReference type="EMBL" id="BLZA01000007">
    <property type="protein sequence ID" value="GHJ84322.1"/>
    <property type="molecule type" value="Genomic_DNA"/>
</dbReference>
<evidence type="ECO:0000256" key="8">
    <source>
        <dbReference type="SAM" id="MobiDB-lite"/>
    </source>
</evidence>
<gene>
    <name evidence="10" type="ORF">NliqN6_0724</name>
</gene>